<evidence type="ECO:0000256" key="2">
    <source>
        <dbReference type="ARBA" id="ARBA00022964"/>
    </source>
</evidence>
<reference evidence="5" key="1">
    <citation type="submission" date="2020-11" db="EMBL/GenBank/DDBJ databases">
        <title>Bacterial whole genome sequence for Caenimonas sp. DR4.4.</title>
        <authorList>
            <person name="Le V."/>
            <person name="Ko S.-R."/>
            <person name="Ahn C.-Y."/>
            <person name="Oh H.-M."/>
        </authorList>
    </citation>
    <scope>NUCLEOTIDE SEQUENCE</scope>
    <source>
        <strain evidence="5">DR4.4</strain>
    </source>
</reference>
<evidence type="ECO:0000313" key="5">
    <source>
        <dbReference type="EMBL" id="MBG9389504.1"/>
    </source>
</evidence>
<evidence type="ECO:0000256" key="3">
    <source>
        <dbReference type="ARBA" id="ARBA00023002"/>
    </source>
</evidence>
<comment type="caution">
    <text evidence="5">The sequence shown here is derived from an EMBL/GenBank/DDBJ whole genome shotgun (WGS) entry which is preliminary data.</text>
</comment>
<dbReference type="PANTHER" id="PTHR33711:SF9">
    <property type="entry name" value="PROTOCATECHUATE 3,4-DIOXYGENASE ALPHA CHAIN"/>
    <property type="match status" value="1"/>
</dbReference>
<keyword evidence="3 5" id="KW-0560">Oxidoreductase</keyword>
<dbReference type="InterPro" id="IPR012786">
    <property type="entry name" value="Protocat_dOase_a"/>
</dbReference>
<comment type="similarity">
    <text evidence="1">Belongs to the intradiol ring-cleavage dioxygenase family.</text>
</comment>
<dbReference type="InterPro" id="IPR050770">
    <property type="entry name" value="Intradiol_RC_Dioxygenase"/>
</dbReference>
<evidence type="ECO:0000256" key="1">
    <source>
        <dbReference type="ARBA" id="ARBA00007825"/>
    </source>
</evidence>
<dbReference type="PROSITE" id="PS00083">
    <property type="entry name" value="INTRADIOL_DIOXYGENAS"/>
    <property type="match status" value="1"/>
</dbReference>
<dbReference type="EMBL" id="JADWYS010000001">
    <property type="protein sequence ID" value="MBG9389504.1"/>
    <property type="molecule type" value="Genomic_DNA"/>
</dbReference>
<evidence type="ECO:0000313" key="6">
    <source>
        <dbReference type="Proteomes" id="UP000651050"/>
    </source>
</evidence>
<dbReference type="InterPro" id="IPR000627">
    <property type="entry name" value="Intradiol_dOase_C"/>
</dbReference>
<dbReference type="Pfam" id="PF00775">
    <property type="entry name" value="Dioxygenase_C"/>
    <property type="match status" value="1"/>
</dbReference>
<dbReference type="GO" id="GO:0008199">
    <property type="term" value="F:ferric iron binding"/>
    <property type="evidence" value="ECO:0007669"/>
    <property type="project" value="InterPro"/>
</dbReference>
<dbReference type="AlphaFoldDB" id="A0A931H6E4"/>
<dbReference type="EC" id="1.13.11.3" evidence="5"/>
<gene>
    <name evidence="5" type="primary">pcaG</name>
    <name evidence="5" type="ORF">I5803_15850</name>
</gene>
<dbReference type="GO" id="GO:0018578">
    <property type="term" value="F:protocatechuate 3,4-dioxygenase activity"/>
    <property type="evidence" value="ECO:0007669"/>
    <property type="project" value="UniProtKB-EC"/>
</dbReference>
<dbReference type="PANTHER" id="PTHR33711">
    <property type="entry name" value="DIOXYGENASE, PUTATIVE (AFU_ORTHOLOGUE AFUA_2G02910)-RELATED"/>
    <property type="match status" value="1"/>
</dbReference>
<name>A0A931H6E4_9BURK</name>
<dbReference type="CDD" id="cd03463">
    <property type="entry name" value="3_4-PCD_alpha"/>
    <property type="match status" value="1"/>
</dbReference>
<dbReference type="InterPro" id="IPR015889">
    <property type="entry name" value="Intradiol_dOase_core"/>
</dbReference>
<dbReference type="NCBIfam" id="TIGR02423">
    <property type="entry name" value="protocat_alph"/>
    <property type="match status" value="1"/>
</dbReference>
<sequence length="201" mass="21643">MMSGQAADFGPTPSQTVGPFFAYGLTARQYGYDFGQPFDDVVALPEAPGQHIVLEGRVLDGDGQPIMDAMVEISQADSAGRYPAAIADVKASGFRAFGRMGTGTDPELRFRFRTVKPGAEGPGQAPHINVIVLMRGLLLHAFTRVYFSDEAQANASDAALQSVPAERRSTLIAQRQDKGGVPVYTFDIHMQGAQETVFFDV</sequence>
<proteinExistence type="inferred from homology"/>
<keyword evidence="6" id="KW-1185">Reference proteome</keyword>
<protein>
    <submittedName>
        <fullName evidence="5">Protocatechuate 3,4-dioxygenase subunit alpha</fullName>
        <ecNumber evidence="5">1.13.11.3</ecNumber>
    </submittedName>
</protein>
<accession>A0A931H6E4</accession>
<evidence type="ECO:0000259" key="4">
    <source>
        <dbReference type="PROSITE" id="PS00083"/>
    </source>
</evidence>
<feature type="domain" description="Intradiol ring-cleavage dioxygenases" evidence="4">
    <location>
        <begin position="54"/>
        <end position="82"/>
    </location>
</feature>
<keyword evidence="2" id="KW-0223">Dioxygenase</keyword>
<organism evidence="5 6">
    <name type="scientific">Caenimonas aquaedulcis</name>
    <dbReference type="NCBI Taxonomy" id="2793270"/>
    <lineage>
        <taxon>Bacteria</taxon>
        <taxon>Pseudomonadati</taxon>
        <taxon>Pseudomonadota</taxon>
        <taxon>Betaproteobacteria</taxon>
        <taxon>Burkholderiales</taxon>
        <taxon>Comamonadaceae</taxon>
        <taxon>Caenimonas</taxon>
    </lineage>
</organism>
<dbReference type="Proteomes" id="UP000651050">
    <property type="component" value="Unassembled WGS sequence"/>
</dbReference>
<dbReference type="SUPFAM" id="SSF49482">
    <property type="entry name" value="Aromatic compound dioxygenase"/>
    <property type="match status" value="1"/>
</dbReference>
<dbReference type="Gene3D" id="2.60.130.10">
    <property type="entry name" value="Aromatic compound dioxygenase"/>
    <property type="match status" value="1"/>
</dbReference>